<dbReference type="AlphaFoldDB" id="A0A380ZBS6"/>
<gene>
    <name evidence="1" type="ORF">NCTC11155_03531</name>
</gene>
<accession>A0A380ZBS6</accession>
<evidence type="ECO:0000313" key="2">
    <source>
        <dbReference type="Proteomes" id="UP000254424"/>
    </source>
</evidence>
<name>A0A380ZBS6_9BACE</name>
<protein>
    <submittedName>
        <fullName evidence="1">Uncharacterized protein</fullName>
    </submittedName>
</protein>
<organism evidence="1 2">
    <name type="scientific">Bacteroides eggerthii</name>
    <dbReference type="NCBI Taxonomy" id="28111"/>
    <lineage>
        <taxon>Bacteria</taxon>
        <taxon>Pseudomonadati</taxon>
        <taxon>Bacteroidota</taxon>
        <taxon>Bacteroidia</taxon>
        <taxon>Bacteroidales</taxon>
        <taxon>Bacteroidaceae</taxon>
        <taxon>Bacteroides</taxon>
    </lineage>
</organism>
<proteinExistence type="predicted"/>
<sequence length="35" mass="3821">MAETTYELSVCEGCQYAINQMNIPEMGGVLGAIRK</sequence>
<dbReference type="EMBL" id="UFSX01000002">
    <property type="protein sequence ID" value="SUV44121.1"/>
    <property type="molecule type" value="Genomic_DNA"/>
</dbReference>
<evidence type="ECO:0000313" key="1">
    <source>
        <dbReference type="EMBL" id="SUV44121.1"/>
    </source>
</evidence>
<reference evidence="1 2" key="1">
    <citation type="submission" date="2018-06" db="EMBL/GenBank/DDBJ databases">
        <authorList>
            <consortium name="Pathogen Informatics"/>
            <person name="Doyle S."/>
        </authorList>
    </citation>
    <scope>NUCLEOTIDE SEQUENCE [LARGE SCALE GENOMIC DNA]</scope>
    <source>
        <strain evidence="1 2">NCTC11155</strain>
    </source>
</reference>
<dbReference type="Proteomes" id="UP000254424">
    <property type="component" value="Unassembled WGS sequence"/>
</dbReference>